<dbReference type="GO" id="GO:1990228">
    <property type="term" value="C:sulfurtransferase complex"/>
    <property type="evidence" value="ECO:0007669"/>
    <property type="project" value="TreeGrafter"/>
</dbReference>
<dbReference type="GO" id="GO:0097163">
    <property type="term" value="F:sulfur carrier activity"/>
    <property type="evidence" value="ECO:0007669"/>
    <property type="project" value="TreeGrafter"/>
</dbReference>
<dbReference type="GO" id="GO:0002143">
    <property type="term" value="P:tRNA wobble position uridine thiolation"/>
    <property type="evidence" value="ECO:0007669"/>
    <property type="project" value="TreeGrafter"/>
</dbReference>
<dbReference type="Proteomes" id="UP000623842">
    <property type="component" value="Unassembled WGS sequence"/>
</dbReference>
<dbReference type="Pfam" id="PF02635">
    <property type="entry name" value="DsrE"/>
    <property type="match status" value="1"/>
</dbReference>
<accession>A0A919EKJ6</accession>
<reference evidence="5" key="1">
    <citation type="journal article" date="2014" name="Int. J. Syst. Evol. Microbiol.">
        <title>Complete genome sequence of Corynebacterium casei LMG S-19264T (=DSM 44701T), isolated from a smear-ripened cheese.</title>
        <authorList>
            <consortium name="US DOE Joint Genome Institute (JGI-PGF)"/>
            <person name="Walter F."/>
            <person name="Albersmeier A."/>
            <person name="Kalinowski J."/>
            <person name="Ruckert C."/>
        </authorList>
    </citation>
    <scope>NUCLEOTIDE SEQUENCE</scope>
    <source>
        <strain evidence="5">KCTC 42731</strain>
    </source>
</reference>
<dbReference type="AlphaFoldDB" id="A0A919EKJ6"/>
<keyword evidence="6" id="KW-1185">Reference proteome</keyword>
<comment type="subcellular location">
    <subcellularLocation>
        <location evidence="1">Cytoplasm</location>
    </subcellularLocation>
</comment>
<keyword evidence="3" id="KW-0963">Cytoplasm</keyword>
<dbReference type="NCBIfam" id="TIGR03012">
    <property type="entry name" value="sulf_tusD_dsrE"/>
    <property type="match status" value="1"/>
</dbReference>
<sequence length="124" mass="13646">MKNIALLVTTPPNSHLTKTAYQFALDVLASEHHLIGVFFYQQGVINGGKYISFPSDEVNVQHLWQELNKDHQLSLHLCSTAAEKFGLFPAELVNPETELAEGFSLSGLGELAALINKADKLVQL</sequence>
<dbReference type="PANTHER" id="PTHR34874">
    <property type="entry name" value="PROTEIN YCHN"/>
    <property type="match status" value="1"/>
</dbReference>
<evidence type="ECO:0000256" key="3">
    <source>
        <dbReference type="ARBA" id="ARBA00022490"/>
    </source>
</evidence>
<proteinExistence type="inferred from homology"/>
<name>A0A919EKJ6_9GAMM</name>
<dbReference type="PANTHER" id="PTHR34874:SF3">
    <property type="entry name" value="SULFURTRANSFERASE TUSD"/>
    <property type="match status" value="1"/>
</dbReference>
<dbReference type="EMBL" id="BNCK01000004">
    <property type="protein sequence ID" value="GHF92165.1"/>
    <property type="molecule type" value="Genomic_DNA"/>
</dbReference>
<evidence type="ECO:0000256" key="4">
    <source>
        <dbReference type="ARBA" id="ARBA00022679"/>
    </source>
</evidence>
<evidence type="ECO:0000313" key="6">
    <source>
        <dbReference type="Proteomes" id="UP000623842"/>
    </source>
</evidence>
<comment type="caution">
    <text evidence="5">The sequence shown here is derived from an EMBL/GenBank/DDBJ whole genome shotgun (WGS) entry which is preliminary data.</text>
</comment>
<dbReference type="InterPro" id="IPR027396">
    <property type="entry name" value="DsrEFH-like"/>
</dbReference>
<dbReference type="InterPro" id="IPR017463">
    <property type="entry name" value="Sulphur_relay_TusD/DsrE"/>
</dbReference>
<gene>
    <name evidence="5" type="primary">tusD</name>
    <name evidence="5" type="ORF">GCM10017161_20290</name>
</gene>
<evidence type="ECO:0000313" key="5">
    <source>
        <dbReference type="EMBL" id="GHF92165.1"/>
    </source>
</evidence>
<keyword evidence="4" id="KW-0808">Transferase</keyword>
<dbReference type="Gene3D" id="3.40.1260.10">
    <property type="entry name" value="DsrEFH-like"/>
    <property type="match status" value="1"/>
</dbReference>
<organism evidence="5 6">
    <name type="scientific">Thalassotalea marina</name>
    <dbReference type="NCBI Taxonomy" id="1673741"/>
    <lineage>
        <taxon>Bacteria</taxon>
        <taxon>Pseudomonadati</taxon>
        <taxon>Pseudomonadota</taxon>
        <taxon>Gammaproteobacteria</taxon>
        <taxon>Alteromonadales</taxon>
        <taxon>Colwelliaceae</taxon>
        <taxon>Thalassotalea</taxon>
    </lineage>
</organism>
<protein>
    <submittedName>
        <fullName evidence="5">Sulfurtransferase TusD</fullName>
    </submittedName>
</protein>
<evidence type="ECO:0000256" key="1">
    <source>
        <dbReference type="ARBA" id="ARBA00004496"/>
    </source>
</evidence>
<dbReference type="SUPFAM" id="SSF75169">
    <property type="entry name" value="DsrEFH-like"/>
    <property type="match status" value="1"/>
</dbReference>
<dbReference type="RefSeq" id="WP_189769982.1">
    <property type="nucleotide sequence ID" value="NZ_BNCK01000004.1"/>
</dbReference>
<evidence type="ECO:0000256" key="2">
    <source>
        <dbReference type="ARBA" id="ARBA00007067"/>
    </source>
</evidence>
<dbReference type="GO" id="GO:0016783">
    <property type="term" value="F:sulfurtransferase activity"/>
    <property type="evidence" value="ECO:0007669"/>
    <property type="project" value="InterPro"/>
</dbReference>
<reference evidence="5" key="2">
    <citation type="submission" date="2020-09" db="EMBL/GenBank/DDBJ databases">
        <authorList>
            <person name="Sun Q."/>
            <person name="Kim S."/>
        </authorList>
    </citation>
    <scope>NUCLEOTIDE SEQUENCE</scope>
    <source>
        <strain evidence="5">KCTC 42731</strain>
    </source>
</reference>
<dbReference type="InterPro" id="IPR003787">
    <property type="entry name" value="Sulphur_relay_DsrE/F-like"/>
</dbReference>
<dbReference type="NCBIfam" id="NF001237">
    <property type="entry name" value="PRK00207.1"/>
    <property type="match status" value="1"/>
</dbReference>
<comment type="similarity">
    <text evidence="2">Belongs to the DsrE/TusD family.</text>
</comment>